<feature type="transmembrane region" description="Helical" evidence="2">
    <location>
        <begin position="82"/>
        <end position="101"/>
    </location>
</feature>
<feature type="region of interest" description="Disordered" evidence="1">
    <location>
        <begin position="1"/>
        <end position="21"/>
    </location>
</feature>
<evidence type="ECO:0000256" key="1">
    <source>
        <dbReference type="SAM" id="MobiDB-lite"/>
    </source>
</evidence>
<dbReference type="RefSeq" id="WP_063796791.1">
    <property type="nucleotide sequence ID" value="NZ_CP012382.1"/>
</dbReference>
<feature type="transmembrane region" description="Helical" evidence="2">
    <location>
        <begin position="122"/>
        <end position="143"/>
    </location>
</feature>
<proteinExistence type="predicted"/>
<keyword evidence="2" id="KW-1133">Transmembrane helix</keyword>
<dbReference type="KEGG" id="samb:SAM23877_5647"/>
<dbReference type="EMBL" id="CP012382">
    <property type="protein sequence ID" value="AKZ58692.1"/>
    <property type="molecule type" value="Genomic_DNA"/>
</dbReference>
<dbReference type="STRING" id="1889.SAM40697_5141"/>
<dbReference type="Proteomes" id="UP000061018">
    <property type="component" value="Chromosome"/>
</dbReference>
<protein>
    <submittedName>
        <fullName evidence="3">ABC transporter integral membrane protein</fullName>
    </submittedName>
</protein>
<feature type="transmembrane region" description="Helical" evidence="2">
    <location>
        <begin position="40"/>
        <end position="62"/>
    </location>
</feature>
<feature type="transmembrane region" description="Helical" evidence="2">
    <location>
        <begin position="191"/>
        <end position="211"/>
    </location>
</feature>
<name>A0A0K2B0S6_STRA7</name>
<feature type="compositionally biased region" description="Polar residues" evidence="1">
    <location>
        <begin position="1"/>
        <end position="15"/>
    </location>
</feature>
<keyword evidence="2" id="KW-0472">Membrane</keyword>
<keyword evidence="2" id="KW-0812">Transmembrane</keyword>
<evidence type="ECO:0000313" key="4">
    <source>
        <dbReference type="Proteomes" id="UP000061018"/>
    </source>
</evidence>
<dbReference type="AlphaFoldDB" id="A0A0K2B0S6"/>
<gene>
    <name evidence="3" type="ORF">SAM23877_5647</name>
</gene>
<reference evidence="4" key="1">
    <citation type="journal article" date="2015" name="J. Biotechnol.">
        <title>Complete genome sequence of Streptomyces ambofaciens ATCC 23877, the spiramycin producer.</title>
        <authorList>
            <person name="Thibessard A."/>
            <person name="Haas D."/>
            <person name="Gerbaud C."/>
            <person name="Aigle B."/>
            <person name="Lautru S."/>
            <person name="Pernodet J.L."/>
            <person name="Leblond P."/>
        </authorList>
    </citation>
    <scope>NUCLEOTIDE SEQUENCE [LARGE SCALE GENOMIC DNA]</scope>
    <source>
        <strain evidence="4">ATCC 23877 / 3486 / DSM 40053 / JCM 4204 / NBRC 12836 / NRRL B-2516</strain>
    </source>
</reference>
<sequence length="269" mass="27878">MASTTVSTRASQASVQQGGGGTWGAVAAEWTKLWSVRATWWCLAGSVVLMGIFAPGLGVSIANSYRSDGENVDIPIAHPMVLAVNMVQFAVVALAMLAITAEYSTGSIRTSLQCVPVRGRMLFAKSAVAAPVMFVVGTLLALVGTVTTAPLLFEYADSDLGKAVPTIVCTGVYVALMGVFAIGIGAAIRSAVGTLTTVFMILAGLPGALALSSSDFTKKIMDYLPSTAGQHLMDGDAEPYGRMGALLVVLVWVAAAQVAGYVVLRRRDA</sequence>
<feature type="transmembrane region" description="Helical" evidence="2">
    <location>
        <begin position="243"/>
        <end position="264"/>
    </location>
</feature>
<evidence type="ECO:0000256" key="2">
    <source>
        <dbReference type="SAM" id="Phobius"/>
    </source>
</evidence>
<accession>A0A0K2B0S6</accession>
<evidence type="ECO:0000313" key="3">
    <source>
        <dbReference type="EMBL" id="AKZ58692.1"/>
    </source>
</evidence>
<organism evidence="3 4">
    <name type="scientific">Streptomyces ambofaciens (strain ATCC 23877 / 3486 / DSM 40053 / JCM 4204 / NBRC 12836 / NRRL B-2516)</name>
    <dbReference type="NCBI Taxonomy" id="278992"/>
    <lineage>
        <taxon>Bacteria</taxon>
        <taxon>Bacillati</taxon>
        <taxon>Actinomycetota</taxon>
        <taxon>Actinomycetes</taxon>
        <taxon>Kitasatosporales</taxon>
        <taxon>Streptomycetaceae</taxon>
        <taxon>Streptomyces</taxon>
    </lineage>
</organism>
<feature type="transmembrane region" description="Helical" evidence="2">
    <location>
        <begin position="163"/>
        <end position="184"/>
    </location>
</feature>